<gene>
    <name evidence="1" type="ORF">CSA56_01025</name>
</gene>
<dbReference type="EMBL" id="PDSK01000023">
    <property type="protein sequence ID" value="PIE36166.1"/>
    <property type="molecule type" value="Genomic_DNA"/>
</dbReference>
<dbReference type="InterPro" id="IPR017853">
    <property type="entry name" value="GH"/>
</dbReference>
<reference evidence="1 2" key="1">
    <citation type="submission" date="2017-10" db="EMBL/GenBank/DDBJ databases">
        <title>Novel microbial diversity and functional potential in the marine mammal oral microbiome.</title>
        <authorList>
            <person name="Dudek N.K."/>
            <person name="Sun C.L."/>
            <person name="Burstein D."/>
            <person name="Kantor R.S."/>
            <person name="Aliaga Goltsman D.S."/>
            <person name="Bik E.M."/>
            <person name="Thomas B.C."/>
            <person name="Banfield J.F."/>
            <person name="Relman D.A."/>
        </authorList>
    </citation>
    <scope>NUCLEOTIDE SEQUENCE [LARGE SCALE GENOMIC DNA]</scope>
    <source>
        <strain evidence="1">DOLJORAL78_47_16</strain>
    </source>
</reference>
<dbReference type="PROSITE" id="PS51257">
    <property type="entry name" value="PROKAR_LIPOPROTEIN"/>
    <property type="match status" value="1"/>
</dbReference>
<evidence type="ECO:0000313" key="1">
    <source>
        <dbReference type="EMBL" id="PIE36166.1"/>
    </source>
</evidence>
<dbReference type="NCBIfam" id="TIGR01409">
    <property type="entry name" value="TAT_signal_seq"/>
    <property type="match status" value="1"/>
</dbReference>
<proteinExistence type="predicted"/>
<comment type="caution">
    <text evidence="1">The sequence shown here is derived from an EMBL/GenBank/DDBJ whole genome shotgun (WGS) entry which is preliminary data.</text>
</comment>
<dbReference type="Gene3D" id="3.20.20.80">
    <property type="entry name" value="Glycosidases"/>
    <property type="match status" value="1"/>
</dbReference>
<dbReference type="SUPFAM" id="SSF51445">
    <property type="entry name" value="(Trans)glycosidases"/>
    <property type="match status" value="1"/>
</dbReference>
<protein>
    <recommendedName>
        <fullName evidence="3">Asl1-like glycosyl hydrolase catalytic domain-containing protein</fullName>
    </recommendedName>
</protein>
<organism evidence="1 2">
    <name type="scientific">candidate division KSB3 bacterium</name>
    <dbReference type="NCBI Taxonomy" id="2044937"/>
    <lineage>
        <taxon>Bacteria</taxon>
        <taxon>candidate division KSB3</taxon>
    </lineage>
</organism>
<dbReference type="InterPro" id="IPR006311">
    <property type="entry name" value="TAT_signal"/>
</dbReference>
<name>A0A2G6KKH9_9BACT</name>
<dbReference type="AlphaFoldDB" id="A0A2G6KKH9"/>
<evidence type="ECO:0000313" key="2">
    <source>
        <dbReference type="Proteomes" id="UP000230821"/>
    </source>
</evidence>
<evidence type="ECO:0008006" key="3">
    <source>
        <dbReference type="Google" id="ProtNLM"/>
    </source>
</evidence>
<accession>A0A2G6KKH9</accession>
<dbReference type="Proteomes" id="UP000230821">
    <property type="component" value="Unassembled WGS sequence"/>
</dbReference>
<dbReference type="PROSITE" id="PS51318">
    <property type="entry name" value="TAT"/>
    <property type="match status" value="1"/>
</dbReference>
<sequence>MKQPPYIITRRKFLQFGIAAGCSLAAGGGCHSSSSTGPNPGNGSSSGEFRGFNVHPYQGQLFNVQMQALQDIRATWTRTTLGIPNDTAGEYANPGCNVLGLIGDFLYTTIDKHDWPDMVETVIRRYPTIQYFQILNEPKVFYHMDNVEYVRDYLKPAHDLIRQKFPAIKIVSAAPIGQYSGIRDFIAMSLAGADQYCDYRGVHIYFEQDILYSWREFRLATQKPIMITETGANDPEEQLDWWQIQIPEMKRLLETEFVFYYALLEQPNYTGFEMILAELDNSGNVVPAPGSQLYHYLTS</sequence>
<dbReference type="InterPro" id="IPR019546">
    <property type="entry name" value="TAT_signal_bac_arc"/>
</dbReference>